<dbReference type="Proteomes" id="UP000319986">
    <property type="component" value="Unassembled WGS sequence"/>
</dbReference>
<gene>
    <name evidence="14" type="primary">trxA</name>
    <name evidence="13" type="ORF">CVA01_26010</name>
    <name evidence="12" type="ORF">CVAR292_01126</name>
    <name evidence="14" type="ORF">DCL06_09705</name>
</gene>
<evidence type="ECO:0000259" key="11">
    <source>
        <dbReference type="PROSITE" id="PS51352"/>
    </source>
</evidence>
<dbReference type="EMBL" id="FAUH01000006">
    <property type="protein sequence ID" value="CUU65791.1"/>
    <property type="molecule type" value="Genomic_DNA"/>
</dbReference>
<evidence type="ECO:0000256" key="6">
    <source>
        <dbReference type="ARBA" id="ARBA00023284"/>
    </source>
</evidence>
<evidence type="ECO:0000256" key="2">
    <source>
        <dbReference type="ARBA" id="ARBA00008987"/>
    </source>
</evidence>
<dbReference type="PANTHER" id="PTHR45663">
    <property type="entry name" value="GEO12009P1"/>
    <property type="match status" value="1"/>
</dbReference>
<dbReference type="Proteomes" id="UP000182498">
    <property type="component" value="Unassembled WGS sequence"/>
</dbReference>
<evidence type="ECO:0000256" key="9">
    <source>
        <dbReference type="PIRSR" id="PIRSR000077-1"/>
    </source>
</evidence>
<reference evidence="14 16" key="3">
    <citation type="journal article" date="2018" name="Nat. Biotechnol.">
        <title>A standardized bacterial taxonomy based on genome phylogeny substantially revises the tree of life.</title>
        <authorList>
            <person name="Parks D.H."/>
            <person name="Chuvochina M."/>
            <person name="Waite D.W."/>
            <person name="Rinke C."/>
            <person name="Skarshewski A."/>
            <person name="Chaumeil P.A."/>
            <person name="Hugenholtz P."/>
        </authorList>
    </citation>
    <scope>NUCLEOTIDE SEQUENCE [LARGE SCALE GENOMIC DNA]</scope>
    <source>
        <strain evidence="14">UBA9851</strain>
    </source>
</reference>
<dbReference type="PIRSF" id="PIRSF000077">
    <property type="entry name" value="Thioredoxin"/>
    <property type="match status" value="1"/>
</dbReference>
<dbReference type="GO" id="GO:0005829">
    <property type="term" value="C:cytosol"/>
    <property type="evidence" value="ECO:0007669"/>
    <property type="project" value="TreeGrafter"/>
</dbReference>
<feature type="site" description="Contributes to redox potential value" evidence="9">
    <location>
        <position position="34"/>
    </location>
</feature>
<dbReference type="OrthoDB" id="9790390at2"/>
<evidence type="ECO:0000313" key="14">
    <source>
        <dbReference type="EMBL" id="HAF73056.1"/>
    </source>
</evidence>
<dbReference type="PROSITE" id="PS00194">
    <property type="entry name" value="THIOREDOXIN_1"/>
    <property type="match status" value="1"/>
</dbReference>
<dbReference type="CDD" id="cd02947">
    <property type="entry name" value="TRX_family"/>
    <property type="match status" value="1"/>
</dbReference>
<dbReference type="PROSITE" id="PS51352">
    <property type="entry name" value="THIOREDOXIN_2"/>
    <property type="match status" value="1"/>
</dbReference>
<feature type="site" description="Deprotonates C-terminal active site Cys" evidence="9">
    <location>
        <position position="26"/>
    </location>
</feature>
<dbReference type="FunFam" id="3.40.30.10:FF:000001">
    <property type="entry name" value="Thioredoxin"/>
    <property type="match status" value="1"/>
</dbReference>
<dbReference type="GO" id="GO:0045454">
    <property type="term" value="P:cell redox homeostasis"/>
    <property type="evidence" value="ECO:0007669"/>
    <property type="project" value="TreeGrafter"/>
</dbReference>
<feature type="site" description="Contributes to redox potential value" evidence="9">
    <location>
        <position position="33"/>
    </location>
</feature>
<keyword evidence="4" id="KW-0249">Electron transport</keyword>
<name>A0A0X2NM25_9CORY</name>
<evidence type="ECO:0000313" key="15">
    <source>
        <dbReference type="Proteomes" id="UP000182498"/>
    </source>
</evidence>
<dbReference type="PANTHER" id="PTHR45663:SF6">
    <property type="entry name" value="THIOREDOXIN-LIKE PROTEIN YDBP"/>
    <property type="match status" value="1"/>
</dbReference>
<evidence type="ECO:0000256" key="1">
    <source>
        <dbReference type="ARBA" id="ARBA00003318"/>
    </source>
</evidence>
<reference evidence="13 17" key="4">
    <citation type="submission" date="2019-06" db="EMBL/GenBank/DDBJ databases">
        <title>Whole genome shotgun sequence of Corynebacterium variabile NBRC 15286.</title>
        <authorList>
            <person name="Hosoyama A."/>
            <person name="Uohara A."/>
            <person name="Ohji S."/>
            <person name="Ichikawa N."/>
        </authorList>
    </citation>
    <scope>NUCLEOTIDE SEQUENCE [LARGE SCALE GENOMIC DNA]</scope>
    <source>
        <strain evidence="13 17">NBRC 15286</strain>
    </source>
</reference>
<evidence type="ECO:0000313" key="12">
    <source>
        <dbReference type="EMBL" id="CUU65791.1"/>
    </source>
</evidence>
<dbReference type="InterPro" id="IPR036249">
    <property type="entry name" value="Thioredoxin-like_sf"/>
</dbReference>
<evidence type="ECO:0000256" key="3">
    <source>
        <dbReference type="ARBA" id="ARBA00022448"/>
    </source>
</evidence>
<dbReference type="PRINTS" id="PR00421">
    <property type="entry name" value="THIOREDOXIN"/>
</dbReference>
<keyword evidence="6 10" id="KW-0676">Redox-active center</keyword>
<feature type="disulfide bond" description="Redox-active" evidence="10">
    <location>
        <begin position="32"/>
        <end position="35"/>
    </location>
</feature>
<dbReference type="EMBL" id="BJNT01000022">
    <property type="protein sequence ID" value="GEC87287.1"/>
    <property type="molecule type" value="Genomic_DNA"/>
</dbReference>
<feature type="active site" description="Nucleophile" evidence="9">
    <location>
        <position position="32"/>
    </location>
</feature>
<dbReference type="InterPro" id="IPR005746">
    <property type="entry name" value="Thioredoxin"/>
</dbReference>
<keyword evidence="5 10" id="KW-1015">Disulfide bond</keyword>
<reference evidence="12" key="2">
    <citation type="submission" date="2015-11" db="EMBL/GenBank/DDBJ databases">
        <authorList>
            <person name="Zhang Y."/>
            <person name="Guo Z."/>
        </authorList>
    </citation>
    <scope>NUCLEOTIDE SEQUENCE [LARGE SCALE GENOMIC DNA]</scope>
    <source>
        <strain evidence="12">Mu292</strain>
    </source>
</reference>
<dbReference type="Proteomes" id="UP000260925">
    <property type="component" value="Unassembled WGS sequence"/>
</dbReference>
<reference evidence="15" key="1">
    <citation type="submission" date="2015-11" db="EMBL/GenBank/DDBJ databases">
        <authorList>
            <person name="Dugat-Bony E."/>
        </authorList>
    </citation>
    <scope>NUCLEOTIDE SEQUENCE [LARGE SCALE GENOMIC DNA]</scope>
    <source>
        <strain evidence="15">Mu292</strain>
    </source>
</reference>
<accession>A0A0X2NM25</accession>
<dbReference type="Pfam" id="PF00085">
    <property type="entry name" value="Thioredoxin"/>
    <property type="match status" value="1"/>
</dbReference>
<evidence type="ECO:0000313" key="16">
    <source>
        <dbReference type="Proteomes" id="UP000260925"/>
    </source>
</evidence>
<dbReference type="AlphaFoldDB" id="A0A0X2NM25"/>
<evidence type="ECO:0000313" key="13">
    <source>
        <dbReference type="EMBL" id="GEC87287.1"/>
    </source>
</evidence>
<dbReference type="InterPro" id="IPR017937">
    <property type="entry name" value="Thioredoxin_CS"/>
</dbReference>
<evidence type="ECO:0000256" key="4">
    <source>
        <dbReference type="ARBA" id="ARBA00022982"/>
    </source>
</evidence>
<dbReference type="GO" id="GO:0015035">
    <property type="term" value="F:protein-disulfide reductase activity"/>
    <property type="evidence" value="ECO:0007669"/>
    <property type="project" value="UniProtKB-UniRule"/>
</dbReference>
<evidence type="ECO:0000256" key="8">
    <source>
        <dbReference type="PIRNR" id="PIRNR000077"/>
    </source>
</evidence>
<dbReference type="InterPro" id="IPR013766">
    <property type="entry name" value="Thioredoxin_domain"/>
</dbReference>
<evidence type="ECO:0000256" key="7">
    <source>
        <dbReference type="NCBIfam" id="TIGR01068"/>
    </source>
</evidence>
<sequence>MTEAVTVTQDSFRSSVIDADQPVIVDFWASWCGPCKQMEPVLRDIAEEYDGRATVAKVNVEEERLLASMYQIMSIPALLVFNEGKKVAEFHGKQSKAQLTDALDSLV</sequence>
<dbReference type="Gene3D" id="3.40.30.10">
    <property type="entry name" value="Glutaredoxin"/>
    <property type="match status" value="1"/>
</dbReference>
<dbReference type="SUPFAM" id="SSF52833">
    <property type="entry name" value="Thioredoxin-like"/>
    <property type="match status" value="1"/>
</dbReference>
<evidence type="ECO:0000256" key="10">
    <source>
        <dbReference type="PIRSR" id="PIRSR000077-4"/>
    </source>
</evidence>
<evidence type="ECO:0000313" key="17">
    <source>
        <dbReference type="Proteomes" id="UP000319986"/>
    </source>
</evidence>
<dbReference type="RefSeq" id="WP_073883839.1">
    <property type="nucleotide sequence ID" value="NZ_BJNT01000022.1"/>
</dbReference>
<dbReference type="NCBIfam" id="TIGR01068">
    <property type="entry name" value="thioredoxin"/>
    <property type="match status" value="1"/>
</dbReference>
<proteinExistence type="inferred from homology"/>
<dbReference type="GeneID" id="82888682"/>
<evidence type="ECO:0000256" key="5">
    <source>
        <dbReference type="ARBA" id="ARBA00023157"/>
    </source>
</evidence>
<feature type="active site" description="Nucleophile" evidence="9">
    <location>
        <position position="35"/>
    </location>
</feature>
<comment type="function">
    <text evidence="1">Participates in various redox reactions through the reversible oxidation of its active center dithiol to a disulfide and catalyzes dithiol-disulfide exchange reactions.</text>
</comment>
<protein>
    <recommendedName>
        <fullName evidence="7 8">Thioredoxin</fullName>
    </recommendedName>
</protein>
<feature type="domain" description="Thioredoxin" evidence="11">
    <location>
        <begin position="1"/>
        <end position="107"/>
    </location>
</feature>
<organism evidence="12 15">
    <name type="scientific">Corynebacterium variabile</name>
    <dbReference type="NCBI Taxonomy" id="1727"/>
    <lineage>
        <taxon>Bacteria</taxon>
        <taxon>Bacillati</taxon>
        <taxon>Actinomycetota</taxon>
        <taxon>Actinomycetes</taxon>
        <taxon>Mycobacteriales</taxon>
        <taxon>Corynebacteriaceae</taxon>
        <taxon>Corynebacterium</taxon>
    </lineage>
</organism>
<comment type="similarity">
    <text evidence="2 8">Belongs to the thioredoxin family.</text>
</comment>
<keyword evidence="3" id="KW-0813">Transport</keyword>
<keyword evidence="15" id="KW-1185">Reference proteome</keyword>
<dbReference type="EMBL" id="DMDD01000229">
    <property type="protein sequence ID" value="HAF73056.1"/>
    <property type="molecule type" value="Genomic_DNA"/>
</dbReference>